<protein>
    <submittedName>
        <fullName evidence="1">B3 domain-containing protein</fullName>
    </submittedName>
</protein>
<gene>
    <name evidence="1" type="ORF">LOK49_LG08G00651</name>
</gene>
<reference evidence="1 2" key="1">
    <citation type="journal article" date="2022" name="Plant J.">
        <title>Chromosome-level genome of Camellia lanceoleosa provides a valuable resource for understanding genome evolution and self-incompatibility.</title>
        <authorList>
            <person name="Gong W."/>
            <person name="Xiao S."/>
            <person name="Wang L."/>
            <person name="Liao Z."/>
            <person name="Chang Y."/>
            <person name="Mo W."/>
            <person name="Hu G."/>
            <person name="Li W."/>
            <person name="Zhao G."/>
            <person name="Zhu H."/>
            <person name="Hu X."/>
            <person name="Ji K."/>
            <person name="Xiang X."/>
            <person name="Song Q."/>
            <person name="Yuan D."/>
            <person name="Jin S."/>
            <person name="Zhang L."/>
        </authorList>
    </citation>
    <scope>NUCLEOTIDE SEQUENCE [LARGE SCALE GENOMIC DNA]</scope>
    <source>
        <strain evidence="1">SQ_2022a</strain>
    </source>
</reference>
<evidence type="ECO:0000313" key="2">
    <source>
        <dbReference type="Proteomes" id="UP001060215"/>
    </source>
</evidence>
<comment type="caution">
    <text evidence="1">The sequence shown here is derived from an EMBL/GenBank/DDBJ whole genome shotgun (WGS) entry which is preliminary data.</text>
</comment>
<dbReference type="EMBL" id="CM045766">
    <property type="protein sequence ID" value="KAI8004822.1"/>
    <property type="molecule type" value="Genomic_DNA"/>
</dbReference>
<sequence length="115" mass="13629">MRGERVVVWDYDTGSEHELVFKKWHTSKSFVLVDNWVTRFVRRRELRDGVEIGLFWDASNSRFGFLVLARRVELQFHGSADVNKKDGIFNYRRKYLPIQQISGMEQPGFLFQQAS</sequence>
<keyword evidence="2" id="KW-1185">Reference proteome</keyword>
<organism evidence="1 2">
    <name type="scientific">Camellia lanceoleosa</name>
    <dbReference type="NCBI Taxonomy" id="1840588"/>
    <lineage>
        <taxon>Eukaryota</taxon>
        <taxon>Viridiplantae</taxon>
        <taxon>Streptophyta</taxon>
        <taxon>Embryophyta</taxon>
        <taxon>Tracheophyta</taxon>
        <taxon>Spermatophyta</taxon>
        <taxon>Magnoliopsida</taxon>
        <taxon>eudicotyledons</taxon>
        <taxon>Gunneridae</taxon>
        <taxon>Pentapetalae</taxon>
        <taxon>asterids</taxon>
        <taxon>Ericales</taxon>
        <taxon>Theaceae</taxon>
        <taxon>Camellia</taxon>
    </lineage>
</organism>
<dbReference type="Proteomes" id="UP001060215">
    <property type="component" value="Chromosome 9"/>
</dbReference>
<proteinExistence type="predicted"/>
<accession>A0ACC0GW98</accession>
<name>A0ACC0GW98_9ERIC</name>
<evidence type="ECO:0000313" key="1">
    <source>
        <dbReference type="EMBL" id="KAI8004822.1"/>
    </source>
</evidence>